<organism evidence="1 2">
    <name type="scientific">Cryptococcus neoformans Tu259-1</name>
    <dbReference type="NCBI Taxonomy" id="1230072"/>
    <lineage>
        <taxon>Eukaryota</taxon>
        <taxon>Fungi</taxon>
        <taxon>Dikarya</taxon>
        <taxon>Basidiomycota</taxon>
        <taxon>Agaricomycotina</taxon>
        <taxon>Tremellomycetes</taxon>
        <taxon>Tremellales</taxon>
        <taxon>Cryptococcaceae</taxon>
        <taxon>Cryptococcus</taxon>
        <taxon>Cryptococcus neoformans species complex</taxon>
    </lineage>
</organism>
<dbReference type="EMBL" id="AMKT01000117">
    <property type="protein sequence ID" value="OXG09754.1"/>
    <property type="molecule type" value="Genomic_DNA"/>
</dbReference>
<name>A0A854Q9N2_CRYNE</name>
<dbReference type="AlphaFoldDB" id="A0A854Q9N2"/>
<protein>
    <submittedName>
        <fullName evidence="1">Uncharacterized protein</fullName>
    </submittedName>
</protein>
<reference evidence="1 2" key="1">
    <citation type="submission" date="2017-06" db="EMBL/GenBank/DDBJ databases">
        <title>Global population genomics of the pathogenic fungus Cryptococcus neoformans var. grubii.</title>
        <authorList>
            <person name="Cuomo C."/>
            <person name="Litvintseva A."/>
            <person name="Chen Y."/>
            <person name="Young S."/>
            <person name="Zeng Q."/>
            <person name="Chapman S."/>
            <person name="Gujja S."/>
            <person name="Saif S."/>
            <person name="Birren B."/>
        </authorList>
    </citation>
    <scope>NUCLEOTIDE SEQUENCE [LARGE SCALE GENOMIC DNA]</scope>
    <source>
        <strain evidence="1 2">Tu259-1</strain>
    </source>
</reference>
<comment type="caution">
    <text evidence="1">The sequence shown here is derived from an EMBL/GenBank/DDBJ whole genome shotgun (WGS) entry which is preliminary data.</text>
</comment>
<proteinExistence type="predicted"/>
<evidence type="ECO:0000313" key="2">
    <source>
        <dbReference type="Proteomes" id="UP000199727"/>
    </source>
</evidence>
<gene>
    <name evidence="1" type="ORF">C361_07087</name>
</gene>
<accession>A0A854Q9N2</accession>
<dbReference type="Proteomes" id="UP000199727">
    <property type="component" value="Unassembled WGS sequence"/>
</dbReference>
<evidence type="ECO:0000313" key="1">
    <source>
        <dbReference type="EMBL" id="OXG09754.1"/>
    </source>
</evidence>
<sequence>MRFGHLKGKLPKSSVLRAPKRVSFVMAALQSKDDILGNEVVTMEPAKAQSTSQVNTTEVLKNEHTIQLKEVDEAAAFVAGLAGEVEPAAALRVRRKIDLHLLPLM</sequence>